<evidence type="ECO:0000256" key="6">
    <source>
        <dbReference type="ARBA" id="ARBA00030643"/>
    </source>
</evidence>
<evidence type="ECO:0000256" key="3">
    <source>
        <dbReference type="ARBA" id="ARBA00023002"/>
    </source>
</evidence>
<dbReference type="Pfam" id="PF01625">
    <property type="entry name" value="PMSR"/>
    <property type="match status" value="1"/>
</dbReference>
<feature type="domain" description="Peptide methionine sulphoxide reductase MsrA" evidence="11">
    <location>
        <begin position="44"/>
        <end position="197"/>
    </location>
</feature>
<sequence>MSSEHTLVSKDKALPGRSEPTVIGPKHAVLGNTTVPPFPANFETALFGMGCFWGVERFFYEQKGVYSTQVGYTGGYTPNPTLDEVYTGLTGHTEVVRVIYDPSQISYATLLKLFWENHDPTTLYRQRNDIGTQFRSAIYTYGAQQLEQAETTRDEFQAALTKAGFGQITTEIAPAGEFYYAADDQQQHLARNKEATCGVVATGVTL</sequence>
<comment type="catalytic activity">
    <reaction evidence="8">
        <text>[thioredoxin]-disulfide + L-methionine + H2O = L-methionine (S)-S-oxide + [thioredoxin]-dithiol</text>
        <dbReference type="Rhea" id="RHEA:19993"/>
        <dbReference type="Rhea" id="RHEA-COMP:10698"/>
        <dbReference type="Rhea" id="RHEA-COMP:10700"/>
        <dbReference type="ChEBI" id="CHEBI:15377"/>
        <dbReference type="ChEBI" id="CHEBI:29950"/>
        <dbReference type="ChEBI" id="CHEBI:50058"/>
        <dbReference type="ChEBI" id="CHEBI:57844"/>
        <dbReference type="ChEBI" id="CHEBI:58772"/>
        <dbReference type="EC" id="1.8.4.11"/>
    </reaction>
</comment>
<comment type="similarity">
    <text evidence="1">Belongs to the MsrA Met sulfoxide reductase family.</text>
</comment>
<dbReference type="NCBIfam" id="TIGR00401">
    <property type="entry name" value="msrA"/>
    <property type="match status" value="1"/>
</dbReference>
<dbReference type="AlphaFoldDB" id="A0A0B6ZFH0"/>
<evidence type="ECO:0000256" key="9">
    <source>
        <dbReference type="ARBA" id="ARBA00067384"/>
    </source>
</evidence>
<evidence type="ECO:0000256" key="5">
    <source>
        <dbReference type="ARBA" id="ARBA00030273"/>
    </source>
</evidence>
<evidence type="ECO:0000313" key="12">
    <source>
        <dbReference type="EMBL" id="CEK67177.1"/>
    </source>
</evidence>
<dbReference type="GO" id="GO:0034599">
    <property type="term" value="P:cellular response to oxidative stress"/>
    <property type="evidence" value="ECO:0007669"/>
    <property type="project" value="TreeGrafter"/>
</dbReference>
<name>A0A0B6ZFH0_9EUPU</name>
<dbReference type="HAMAP" id="MF_01401">
    <property type="entry name" value="MsrA"/>
    <property type="match status" value="1"/>
</dbReference>
<dbReference type="EMBL" id="HACG01020312">
    <property type="protein sequence ID" value="CEK67177.1"/>
    <property type="molecule type" value="Transcribed_RNA"/>
</dbReference>
<keyword evidence="3" id="KW-0560">Oxidoreductase</keyword>
<evidence type="ECO:0000313" key="13">
    <source>
        <dbReference type="EMBL" id="CEK67178.1"/>
    </source>
</evidence>
<evidence type="ECO:0000256" key="1">
    <source>
        <dbReference type="ARBA" id="ARBA00005591"/>
    </source>
</evidence>
<comment type="function">
    <text evidence="4">Has an important function as a repair enzyme for proteins that have been inactivated by oxidation. Catalyzes the reversible oxidation-reduction of methionine sulfoxide in proteins to methionine.</text>
</comment>
<gene>
    <name evidence="12" type="primary">ORF61651</name>
    <name evidence="13" type="synonym">ORF61653</name>
</gene>
<evidence type="ECO:0000256" key="8">
    <source>
        <dbReference type="ARBA" id="ARBA00048782"/>
    </source>
</evidence>
<dbReference type="InterPro" id="IPR002569">
    <property type="entry name" value="Met_Sox_Rdtase_MsrA_dom"/>
</dbReference>
<dbReference type="InterPro" id="IPR036509">
    <property type="entry name" value="Met_Sox_Rdtase_MsrA_sf"/>
</dbReference>
<comment type="catalytic activity">
    <reaction evidence="7">
        <text>L-methionyl-[protein] + [thioredoxin]-disulfide + H2O = L-methionyl-(S)-S-oxide-[protein] + [thioredoxin]-dithiol</text>
        <dbReference type="Rhea" id="RHEA:14217"/>
        <dbReference type="Rhea" id="RHEA-COMP:10698"/>
        <dbReference type="Rhea" id="RHEA-COMP:10700"/>
        <dbReference type="Rhea" id="RHEA-COMP:12313"/>
        <dbReference type="Rhea" id="RHEA-COMP:12315"/>
        <dbReference type="ChEBI" id="CHEBI:15377"/>
        <dbReference type="ChEBI" id="CHEBI:16044"/>
        <dbReference type="ChEBI" id="CHEBI:29950"/>
        <dbReference type="ChEBI" id="CHEBI:44120"/>
        <dbReference type="ChEBI" id="CHEBI:50058"/>
        <dbReference type="EC" id="1.8.4.11"/>
    </reaction>
</comment>
<dbReference type="EC" id="1.8.4.11" evidence="2"/>
<dbReference type="FunFam" id="3.30.1060.10:FF:000001">
    <property type="entry name" value="Peptide methionine sulfoxide reductase MsrA"/>
    <property type="match status" value="1"/>
</dbReference>
<evidence type="ECO:0000256" key="2">
    <source>
        <dbReference type="ARBA" id="ARBA00012502"/>
    </source>
</evidence>
<protein>
    <recommendedName>
        <fullName evidence="9">Mitochondrial peptide methionine sulfoxide reductase</fullName>
        <ecNumber evidence="2">1.8.4.11</ecNumber>
    </recommendedName>
    <alternativeName>
        <fullName evidence="6">Peptide-methionine (S)-S-oxide reductase</fullName>
    </alternativeName>
    <alternativeName>
        <fullName evidence="5">Protein-methionine-S-oxide reductase</fullName>
    </alternativeName>
</protein>
<dbReference type="EMBL" id="HACG01020313">
    <property type="protein sequence ID" value="CEK67178.1"/>
    <property type="molecule type" value="Transcribed_RNA"/>
</dbReference>
<dbReference type="GO" id="GO:0005737">
    <property type="term" value="C:cytoplasm"/>
    <property type="evidence" value="ECO:0007669"/>
    <property type="project" value="TreeGrafter"/>
</dbReference>
<dbReference type="Gene3D" id="3.30.1060.10">
    <property type="entry name" value="Peptide methionine sulphoxide reductase MsrA"/>
    <property type="match status" value="1"/>
</dbReference>
<reference evidence="12" key="1">
    <citation type="submission" date="2014-12" db="EMBL/GenBank/DDBJ databases">
        <title>Insight into the proteome of Arion vulgaris.</title>
        <authorList>
            <person name="Aradska J."/>
            <person name="Bulat T."/>
            <person name="Smidak R."/>
            <person name="Sarate P."/>
            <person name="Gangsoo J."/>
            <person name="Sialana F."/>
            <person name="Bilban M."/>
            <person name="Lubec G."/>
        </authorList>
    </citation>
    <scope>NUCLEOTIDE SEQUENCE</scope>
    <source>
        <tissue evidence="12">Skin</tissue>
    </source>
</reference>
<dbReference type="PANTHER" id="PTHR42799">
    <property type="entry name" value="MITOCHONDRIAL PEPTIDE METHIONINE SULFOXIDE REDUCTASE"/>
    <property type="match status" value="1"/>
</dbReference>
<dbReference type="InterPro" id="IPR050162">
    <property type="entry name" value="MsrA_MetSO_reductase"/>
</dbReference>
<feature type="region of interest" description="Disordered" evidence="10">
    <location>
        <begin position="1"/>
        <end position="20"/>
    </location>
</feature>
<proteinExistence type="inferred from homology"/>
<evidence type="ECO:0000259" key="11">
    <source>
        <dbReference type="Pfam" id="PF01625"/>
    </source>
</evidence>
<organism evidence="12">
    <name type="scientific">Arion vulgaris</name>
    <dbReference type="NCBI Taxonomy" id="1028688"/>
    <lineage>
        <taxon>Eukaryota</taxon>
        <taxon>Metazoa</taxon>
        <taxon>Spiralia</taxon>
        <taxon>Lophotrochozoa</taxon>
        <taxon>Mollusca</taxon>
        <taxon>Gastropoda</taxon>
        <taxon>Heterobranchia</taxon>
        <taxon>Euthyneura</taxon>
        <taxon>Panpulmonata</taxon>
        <taxon>Eupulmonata</taxon>
        <taxon>Stylommatophora</taxon>
        <taxon>Helicina</taxon>
        <taxon>Arionoidea</taxon>
        <taxon>Arionidae</taxon>
        <taxon>Arion</taxon>
    </lineage>
</organism>
<accession>A0A0B6ZFH0</accession>
<dbReference type="SUPFAM" id="SSF55068">
    <property type="entry name" value="Peptide methionine sulfoxide reductase"/>
    <property type="match status" value="1"/>
</dbReference>
<evidence type="ECO:0000256" key="10">
    <source>
        <dbReference type="SAM" id="MobiDB-lite"/>
    </source>
</evidence>
<evidence type="ECO:0000256" key="4">
    <source>
        <dbReference type="ARBA" id="ARBA00024679"/>
    </source>
</evidence>
<evidence type="ECO:0000256" key="7">
    <source>
        <dbReference type="ARBA" id="ARBA00047806"/>
    </source>
</evidence>
<dbReference type="PANTHER" id="PTHR42799:SF2">
    <property type="entry name" value="MITOCHONDRIAL PEPTIDE METHIONINE SULFOXIDE REDUCTASE"/>
    <property type="match status" value="1"/>
</dbReference>
<dbReference type="GO" id="GO:0008113">
    <property type="term" value="F:peptide-methionine (S)-S-oxide reductase activity"/>
    <property type="evidence" value="ECO:0007669"/>
    <property type="project" value="UniProtKB-EC"/>
</dbReference>